<evidence type="ECO:0000313" key="5">
    <source>
        <dbReference type="Proteomes" id="UP000637578"/>
    </source>
</evidence>
<gene>
    <name evidence="4" type="primary">plsC</name>
    <name evidence="4" type="ORF">GCM10012275_14340</name>
</gene>
<sequence length="222" mass="24584">MFYRLLKFVLGAIVRGLYRPRVEGLENVPAKGPVILAANHLAVIDSFVIPLVMPRRVTFLAKAEYFTERGLKGRIKRWWFTTIGAVPVERGNGRAARDSLDTALELLREGCAFGIHPEGTRSRDGHLHRGHVGVARLALSSGAPVVPVGLIGTDELQPVGKKLPRIRPVTIRFGKPLDFSRYDGLGSNLPMLRSITDQVMYAILELSDQEYVDSYAKRPEAA</sequence>
<dbReference type="SMART" id="SM00563">
    <property type="entry name" value="PlsC"/>
    <property type="match status" value="1"/>
</dbReference>
<dbReference type="GO" id="GO:0003841">
    <property type="term" value="F:1-acylglycerol-3-phosphate O-acyltransferase activity"/>
    <property type="evidence" value="ECO:0007669"/>
    <property type="project" value="TreeGrafter"/>
</dbReference>
<protein>
    <submittedName>
        <fullName evidence="4">1-acyl-sn-glycerol-3-phosphate acyltransferase</fullName>
    </submittedName>
</protein>
<keyword evidence="5" id="KW-1185">Reference proteome</keyword>
<dbReference type="PANTHER" id="PTHR10434:SF11">
    <property type="entry name" value="1-ACYL-SN-GLYCEROL-3-PHOSPHATE ACYLTRANSFERASE"/>
    <property type="match status" value="1"/>
</dbReference>
<dbReference type="InterPro" id="IPR002123">
    <property type="entry name" value="Plipid/glycerol_acylTrfase"/>
</dbReference>
<dbReference type="SUPFAM" id="SSF69593">
    <property type="entry name" value="Glycerol-3-phosphate (1)-acyltransferase"/>
    <property type="match status" value="1"/>
</dbReference>
<dbReference type="GO" id="GO:0006654">
    <property type="term" value="P:phosphatidic acid biosynthetic process"/>
    <property type="evidence" value="ECO:0007669"/>
    <property type="project" value="TreeGrafter"/>
</dbReference>
<dbReference type="GO" id="GO:0005886">
    <property type="term" value="C:plasma membrane"/>
    <property type="evidence" value="ECO:0007669"/>
    <property type="project" value="TreeGrafter"/>
</dbReference>
<evidence type="ECO:0000256" key="2">
    <source>
        <dbReference type="ARBA" id="ARBA00023315"/>
    </source>
</evidence>
<dbReference type="AlphaFoldDB" id="A0A8J3CDK2"/>
<dbReference type="PANTHER" id="PTHR10434">
    <property type="entry name" value="1-ACYL-SN-GLYCEROL-3-PHOSPHATE ACYLTRANSFERASE"/>
    <property type="match status" value="1"/>
</dbReference>
<dbReference type="Pfam" id="PF01553">
    <property type="entry name" value="Acyltransferase"/>
    <property type="match status" value="1"/>
</dbReference>
<evidence type="ECO:0000313" key="4">
    <source>
        <dbReference type="EMBL" id="GGM44476.1"/>
    </source>
</evidence>
<accession>A0A8J3CDK2</accession>
<comment type="caution">
    <text evidence="4">The sequence shown here is derived from an EMBL/GenBank/DDBJ whole genome shotgun (WGS) entry which is preliminary data.</text>
</comment>
<dbReference type="CDD" id="cd07989">
    <property type="entry name" value="LPLAT_AGPAT-like"/>
    <property type="match status" value="1"/>
</dbReference>
<keyword evidence="2 4" id="KW-0012">Acyltransferase</keyword>
<keyword evidence="1" id="KW-0808">Transferase</keyword>
<reference evidence="4" key="2">
    <citation type="submission" date="2020-09" db="EMBL/GenBank/DDBJ databases">
        <authorList>
            <person name="Sun Q."/>
            <person name="Zhou Y."/>
        </authorList>
    </citation>
    <scope>NUCLEOTIDE SEQUENCE</scope>
    <source>
        <strain evidence="4">CGMCC 4.5737</strain>
    </source>
</reference>
<evidence type="ECO:0000259" key="3">
    <source>
        <dbReference type="SMART" id="SM00563"/>
    </source>
</evidence>
<evidence type="ECO:0000256" key="1">
    <source>
        <dbReference type="ARBA" id="ARBA00022679"/>
    </source>
</evidence>
<organism evidence="4 5">
    <name type="scientific">Longimycelium tulufanense</name>
    <dbReference type="NCBI Taxonomy" id="907463"/>
    <lineage>
        <taxon>Bacteria</taxon>
        <taxon>Bacillati</taxon>
        <taxon>Actinomycetota</taxon>
        <taxon>Actinomycetes</taxon>
        <taxon>Pseudonocardiales</taxon>
        <taxon>Pseudonocardiaceae</taxon>
        <taxon>Longimycelium</taxon>
    </lineage>
</organism>
<proteinExistence type="predicted"/>
<feature type="domain" description="Phospholipid/glycerol acyltransferase" evidence="3">
    <location>
        <begin position="34"/>
        <end position="153"/>
    </location>
</feature>
<dbReference type="EMBL" id="BMMK01000004">
    <property type="protein sequence ID" value="GGM44476.1"/>
    <property type="molecule type" value="Genomic_DNA"/>
</dbReference>
<dbReference type="RefSeq" id="WP_189055138.1">
    <property type="nucleotide sequence ID" value="NZ_BMMK01000004.1"/>
</dbReference>
<reference evidence="4" key="1">
    <citation type="journal article" date="2014" name="Int. J. Syst. Evol. Microbiol.">
        <title>Complete genome sequence of Corynebacterium casei LMG S-19264T (=DSM 44701T), isolated from a smear-ripened cheese.</title>
        <authorList>
            <consortium name="US DOE Joint Genome Institute (JGI-PGF)"/>
            <person name="Walter F."/>
            <person name="Albersmeier A."/>
            <person name="Kalinowski J."/>
            <person name="Ruckert C."/>
        </authorList>
    </citation>
    <scope>NUCLEOTIDE SEQUENCE</scope>
    <source>
        <strain evidence="4">CGMCC 4.5737</strain>
    </source>
</reference>
<name>A0A8J3CDK2_9PSEU</name>
<dbReference type="Proteomes" id="UP000637578">
    <property type="component" value="Unassembled WGS sequence"/>
</dbReference>